<evidence type="ECO:0000256" key="1">
    <source>
        <dbReference type="SAM" id="MobiDB-lite"/>
    </source>
</evidence>
<gene>
    <name evidence="2" type="ORF">AB1Y20_023232</name>
</gene>
<proteinExistence type="predicted"/>
<accession>A0AB34JES4</accession>
<reference evidence="2 3" key="1">
    <citation type="journal article" date="2024" name="Science">
        <title>Giant polyketide synthase enzymes in the biosynthesis of giant marine polyether toxins.</title>
        <authorList>
            <person name="Fallon T.R."/>
            <person name="Shende V.V."/>
            <person name="Wierzbicki I.H."/>
            <person name="Pendleton A.L."/>
            <person name="Watervoot N.F."/>
            <person name="Auber R.P."/>
            <person name="Gonzalez D.J."/>
            <person name="Wisecaver J.H."/>
            <person name="Moore B.S."/>
        </authorList>
    </citation>
    <scope>NUCLEOTIDE SEQUENCE [LARGE SCALE GENOMIC DNA]</scope>
    <source>
        <strain evidence="2 3">12B1</strain>
    </source>
</reference>
<protein>
    <submittedName>
        <fullName evidence="2">Uncharacterized protein</fullName>
    </submittedName>
</protein>
<sequence length="885" mass="95244">MALVNLTVSCDGAKAIDKAQHELLETWAASMEDPRSRSLVRCVLDNIAQHAGLLHHLTKRAAPGKLQLVPPARMLATFAQLERGASSEMTPRLPGNRRLPTAPSPQQAQPRRALSLSLAVPDDPSRRRQQAAAADAPAPPVERAELRVAPSSQLDAAAPRRWRHCYAPPPQAQEAEAIAAIRACTAQLYTQLELQPVARASSMWGRGKVGVTLSGFGSVLQRMPPPLWWRVSRTVHEHDTVRFLLLLLQVSRSAADDAACEGCLWCIAALAHAGGGRLAQLHRETPLRNELFDSIASGVPRNQRIFALSVLHAVSACPLSVRAIGKKIKLVQDILSCEDEEIVQLACVVIANVEQYSFARQWYAKSPNEAAQTLSAATAAPVAPLVVYSQAPASPALVAAAPYPAPDAKRAHDVLRDVPWMSCALHPRVNVSVRRTVIGKLGQALLSSWRSGAQDPVVVYILEASLTVRRISYAMHAFASEEATLQACLFSLCLVPLLGGATLLMQDQVLDKLLPLCTSLADGVSQLALQALQNACSSFSLALDALPPALEPALRDAANELPVRLAEIAFGALSNIHQLRVAESLRNAPEGSVVGVRCVPPEVGTPHLFLPSPLHRPDAVDPPTGGHRAIPMLCQELQLWCKPTTQRRAVCSLGQVIGARTLDADAAVLLLFHCKAVPLLLKLLDADPDAHRSTDSCRAGRPPTQPDLVLRDECIYTLGLVARLGAMALLQPVGLFVSLLGGAILAPELRTRVHAVFFWQEDRCATAWEVFAEALVKAIYTTSSVREAGLHCSDQAGHLAGLALMRFLADGNGRGSALEATPDSPMKNLSLIAAGCVANVFQHEALVPLWTTAPLQLRYLIQIDEQERCRLLGLPSRLQGSMIGP</sequence>
<keyword evidence="3" id="KW-1185">Reference proteome</keyword>
<comment type="caution">
    <text evidence="2">The sequence shown here is derived from an EMBL/GenBank/DDBJ whole genome shotgun (WGS) entry which is preliminary data.</text>
</comment>
<evidence type="ECO:0000313" key="3">
    <source>
        <dbReference type="Proteomes" id="UP001515480"/>
    </source>
</evidence>
<name>A0AB34JES4_PRYPA</name>
<dbReference type="InterPro" id="IPR016024">
    <property type="entry name" value="ARM-type_fold"/>
</dbReference>
<evidence type="ECO:0000313" key="2">
    <source>
        <dbReference type="EMBL" id="KAL1519722.1"/>
    </source>
</evidence>
<dbReference type="SUPFAM" id="SSF48371">
    <property type="entry name" value="ARM repeat"/>
    <property type="match status" value="1"/>
</dbReference>
<organism evidence="2 3">
    <name type="scientific">Prymnesium parvum</name>
    <name type="common">Toxic golden alga</name>
    <dbReference type="NCBI Taxonomy" id="97485"/>
    <lineage>
        <taxon>Eukaryota</taxon>
        <taxon>Haptista</taxon>
        <taxon>Haptophyta</taxon>
        <taxon>Prymnesiophyceae</taxon>
        <taxon>Prymnesiales</taxon>
        <taxon>Prymnesiaceae</taxon>
        <taxon>Prymnesium</taxon>
    </lineage>
</organism>
<dbReference type="Proteomes" id="UP001515480">
    <property type="component" value="Unassembled WGS sequence"/>
</dbReference>
<dbReference type="AlphaFoldDB" id="A0AB34JES4"/>
<dbReference type="EMBL" id="JBGBPQ010000009">
    <property type="protein sequence ID" value="KAL1519722.1"/>
    <property type="molecule type" value="Genomic_DNA"/>
</dbReference>
<feature type="region of interest" description="Disordered" evidence="1">
    <location>
        <begin position="81"/>
        <end position="153"/>
    </location>
</feature>